<organism evidence="2 3">
    <name type="scientific">Povalibacter uvarum</name>
    <dbReference type="NCBI Taxonomy" id="732238"/>
    <lineage>
        <taxon>Bacteria</taxon>
        <taxon>Pseudomonadati</taxon>
        <taxon>Pseudomonadota</taxon>
        <taxon>Gammaproteobacteria</taxon>
        <taxon>Steroidobacterales</taxon>
        <taxon>Steroidobacteraceae</taxon>
        <taxon>Povalibacter</taxon>
    </lineage>
</organism>
<dbReference type="Proteomes" id="UP000588068">
    <property type="component" value="Unassembled WGS sequence"/>
</dbReference>
<gene>
    <name evidence="2" type="ORF">HNQ60_003717</name>
</gene>
<evidence type="ECO:0000313" key="3">
    <source>
        <dbReference type="Proteomes" id="UP000588068"/>
    </source>
</evidence>
<evidence type="ECO:0000256" key="1">
    <source>
        <dbReference type="SAM" id="MobiDB-lite"/>
    </source>
</evidence>
<feature type="region of interest" description="Disordered" evidence="1">
    <location>
        <begin position="69"/>
        <end position="89"/>
    </location>
</feature>
<protein>
    <submittedName>
        <fullName evidence="2">Uncharacterized protein</fullName>
    </submittedName>
</protein>
<sequence length="131" mass="15056">MLKDDLKKLGLRLRPRKVGRDAPAEAPGTITHDERGNAQFEWQGDRLNEDSDLGDKLRKRALSHHGLSIVEDEPPPNAPIRQNPKGLRVGYNPYESGMLAKKEWKPKRDLRELSKWIEAKKRLDQKPSDDE</sequence>
<dbReference type="RefSeq" id="WP_184334226.1">
    <property type="nucleotide sequence ID" value="NZ_JACHHZ010000004.1"/>
</dbReference>
<dbReference type="AlphaFoldDB" id="A0A841HRI5"/>
<evidence type="ECO:0000313" key="2">
    <source>
        <dbReference type="EMBL" id="MBB6094830.1"/>
    </source>
</evidence>
<name>A0A841HRI5_9GAMM</name>
<feature type="region of interest" description="Disordered" evidence="1">
    <location>
        <begin position="1"/>
        <end position="51"/>
    </location>
</feature>
<accession>A0A841HRI5</accession>
<reference evidence="2 3" key="1">
    <citation type="submission" date="2020-08" db="EMBL/GenBank/DDBJ databases">
        <title>Genomic Encyclopedia of Type Strains, Phase IV (KMG-IV): sequencing the most valuable type-strain genomes for metagenomic binning, comparative biology and taxonomic classification.</title>
        <authorList>
            <person name="Goeker M."/>
        </authorList>
    </citation>
    <scope>NUCLEOTIDE SEQUENCE [LARGE SCALE GENOMIC DNA]</scope>
    <source>
        <strain evidence="2 3">DSM 26723</strain>
    </source>
</reference>
<proteinExistence type="predicted"/>
<comment type="caution">
    <text evidence="2">The sequence shown here is derived from an EMBL/GenBank/DDBJ whole genome shotgun (WGS) entry which is preliminary data.</text>
</comment>
<keyword evidence="3" id="KW-1185">Reference proteome</keyword>
<dbReference type="EMBL" id="JACHHZ010000004">
    <property type="protein sequence ID" value="MBB6094830.1"/>
    <property type="molecule type" value="Genomic_DNA"/>
</dbReference>